<sequence>MPVERSFDEDEFNLPLNFSTHERCTTCAEFRDKFDQCVEFESIGMWGGPRIETKQGETIAEGHESVRMILNAVLGEESDDITSCRMYDCDSEATHTVEIEFTDPEEWFTTYYCTDCADKDNSNIQSVYENLSTKFCDYRRCYNLVHESRDYCPSHQYE</sequence>
<name>A0A482Y258_9EURY</name>
<evidence type="ECO:0000313" key="1">
    <source>
        <dbReference type="EMBL" id="RZV06132.1"/>
    </source>
</evidence>
<proteinExistence type="predicted"/>
<dbReference type="Proteomes" id="UP000291097">
    <property type="component" value="Unassembled WGS sequence"/>
</dbReference>
<protein>
    <submittedName>
        <fullName evidence="1">Uncharacterized protein</fullName>
    </submittedName>
</protein>
<dbReference type="EMBL" id="SHMP01000009">
    <property type="protein sequence ID" value="RZV06132.1"/>
    <property type="molecule type" value="Genomic_DNA"/>
</dbReference>
<gene>
    <name evidence="1" type="ORF">BDK88_4089</name>
</gene>
<comment type="caution">
    <text evidence="1">The sequence shown here is derived from an EMBL/GenBank/DDBJ whole genome shotgun (WGS) entry which is preliminary data.</text>
</comment>
<evidence type="ECO:0000313" key="2">
    <source>
        <dbReference type="Proteomes" id="UP000291097"/>
    </source>
</evidence>
<dbReference type="AlphaFoldDB" id="A0A482Y258"/>
<accession>A0A482Y258</accession>
<organism evidence="1 2">
    <name type="scientific">Natrinema hispanicum</name>
    <dbReference type="NCBI Taxonomy" id="392421"/>
    <lineage>
        <taxon>Archaea</taxon>
        <taxon>Methanobacteriati</taxon>
        <taxon>Methanobacteriota</taxon>
        <taxon>Stenosarchaea group</taxon>
        <taxon>Halobacteria</taxon>
        <taxon>Halobacteriales</taxon>
        <taxon>Natrialbaceae</taxon>
        <taxon>Natrinema</taxon>
    </lineage>
</organism>
<reference evidence="1 2" key="1">
    <citation type="submission" date="2019-02" db="EMBL/GenBank/DDBJ databases">
        <title>Genomic Encyclopedia of Archaeal and Bacterial Type Strains, Phase II (KMG-II): from individual species to whole genera.</title>
        <authorList>
            <person name="Goeker M."/>
        </authorList>
    </citation>
    <scope>NUCLEOTIDE SEQUENCE [LARGE SCALE GENOMIC DNA]</scope>
    <source>
        <strain evidence="1 2">DSM 18328</strain>
    </source>
</reference>